<gene>
    <name evidence="5" type="ORF">G127AT_03665</name>
</gene>
<evidence type="ECO:0000313" key="6">
    <source>
        <dbReference type="Proteomes" id="UP000671914"/>
    </source>
</evidence>
<accession>A0A975FNR7</accession>
<sequence>MEPVALHTARLVLDQPGAGDVDTIAGLCQDPAFERFLTIPWPYTRDDAAGFVGEFVPGGWASGREATWAIRDETGGPLLGVIGFRTERNEIGFWLGAAHRGRGIMREAALAVADWAFAGGLTGRSGDDVELTWRALRGNLGSAGVARAAGFRRLPDGPVPLRGGGEEPGWVAVRGRHPHPDARASWAGILDA</sequence>
<name>A0A975FNR7_9MICO</name>
<keyword evidence="2" id="KW-0012">Acyltransferase</keyword>
<dbReference type="InterPro" id="IPR051531">
    <property type="entry name" value="N-acetyltransferase"/>
</dbReference>
<reference evidence="5" key="1">
    <citation type="submission" date="2021-03" db="EMBL/GenBank/DDBJ databases">
        <title>Agromyces archimandritus sp. nov., isolated from the cockroach Archimandrita tessellata.</title>
        <authorList>
            <person name="Guzman J."/>
            <person name="Ortuzar M."/>
            <person name="Poehlein A."/>
            <person name="Daniel R."/>
            <person name="Trujillo M."/>
            <person name="Vilcinskas A."/>
        </authorList>
    </citation>
    <scope>NUCLEOTIDE SEQUENCE</scope>
    <source>
        <strain evidence="5">G127AT</strain>
    </source>
</reference>
<organism evidence="5 6">
    <name type="scientific">Agromyces archimandritae</name>
    <dbReference type="NCBI Taxonomy" id="2781962"/>
    <lineage>
        <taxon>Bacteria</taxon>
        <taxon>Bacillati</taxon>
        <taxon>Actinomycetota</taxon>
        <taxon>Actinomycetes</taxon>
        <taxon>Micrococcales</taxon>
        <taxon>Microbacteriaceae</taxon>
        <taxon>Agromyces</taxon>
    </lineage>
</organism>
<evidence type="ECO:0000256" key="2">
    <source>
        <dbReference type="ARBA" id="ARBA00023315"/>
    </source>
</evidence>
<dbReference type="Pfam" id="PF13302">
    <property type="entry name" value="Acetyltransf_3"/>
    <property type="match status" value="1"/>
</dbReference>
<feature type="domain" description="N-acetyltransferase" evidence="4">
    <location>
        <begin position="10"/>
        <end position="152"/>
    </location>
</feature>
<dbReference type="PANTHER" id="PTHR43792:SF8">
    <property type="entry name" value="[RIBOSOMAL PROTEIN US5]-ALANINE N-ACETYLTRANSFERASE"/>
    <property type="match status" value="1"/>
</dbReference>
<protein>
    <submittedName>
        <fullName evidence="5">GNAT family N-acetyltransferase</fullName>
    </submittedName>
</protein>
<dbReference type="PANTHER" id="PTHR43792">
    <property type="entry name" value="GNAT FAMILY, PUTATIVE (AFU_ORTHOLOGUE AFUA_3G00765)-RELATED-RELATED"/>
    <property type="match status" value="1"/>
</dbReference>
<dbReference type="EMBL" id="CP071696">
    <property type="protein sequence ID" value="QTX05336.1"/>
    <property type="molecule type" value="Genomic_DNA"/>
</dbReference>
<keyword evidence="1" id="KW-0808">Transferase</keyword>
<dbReference type="AlphaFoldDB" id="A0A975FNR7"/>
<dbReference type="GO" id="GO:0016747">
    <property type="term" value="F:acyltransferase activity, transferring groups other than amino-acyl groups"/>
    <property type="evidence" value="ECO:0007669"/>
    <property type="project" value="InterPro"/>
</dbReference>
<dbReference type="KEGG" id="aarc:G127AT_03665"/>
<comment type="similarity">
    <text evidence="3">Belongs to the acetyltransferase family. RimJ subfamily.</text>
</comment>
<evidence type="ECO:0000313" key="5">
    <source>
        <dbReference type="EMBL" id="QTX05336.1"/>
    </source>
</evidence>
<proteinExistence type="inferred from homology"/>
<evidence type="ECO:0000256" key="3">
    <source>
        <dbReference type="ARBA" id="ARBA00038502"/>
    </source>
</evidence>
<evidence type="ECO:0000259" key="4">
    <source>
        <dbReference type="Pfam" id="PF13302"/>
    </source>
</evidence>
<dbReference type="InterPro" id="IPR000182">
    <property type="entry name" value="GNAT_dom"/>
</dbReference>
<dbReference type="RefSeq" id="WP_210899971.1">
    <property type="nucleotide sequence ID" value="NZ_CP071696.1"/>
</dbReference>
<dbReference type="Gene3D" id="3.40.630.30">
    <property type="match status" value="1"/>
</dbReference>
<dbReference type="Proteomes" id="UP000671914">
    <property type="component" value="Chromosome"/>
</dbReference>
<dbReference type="InterPro" id="IPR016181">
    <property type="entry name" value="Acyl_CoA_acyltransferase"/>
</dbReference>
<evidence type="ECO:0000256" key="1">
    <source>
        <dbReference type="ARBA" id="ARBA00022679"/>
    </source>
</evidence>
<dbReference type="SUPFAM" id="SSF55729">
    <property type="entry name" value="Acyl-CoA N-acyltransferases (Nat)"/>
    <property type="match status" value="1"/>
</dbReference>
<keyword evidence="6" id="KW-1185">Reference proteome</keyword>